<keyword evidence="8 10" id="KW-0594">Phospholipid biosynthesis</keyword>
<dbReference type="PANTHER" id="PTHR30309">
    <property type="entry name" value="INNER MEMBRANE PROTEIN YGIH"/>
    <property type="match status" value="1"/>
</dbReference>
<evidence type="ECO:0000256" key="3">
    <source>
        <dbReference type="ARBA" id="ARBA00022679"/>
    </source>
</evidence>
<dbReference type="GO" id="GO:0043772">
    <property type="term" value="F:acyl-phosphate glycerol-3-phosphate acyltransferase activity"/>
    <property type="evidence" value="ECO:0007669"/>
    <property type="project" value="UniProtKB-UniRule"/>
</dbReference>
<evidence type="ECO:0000313" key="12">
    <source>
        <dbReference type="Proteomes" id="UP000285478"/>
    </source>
</evidence>
<keyword evidence="1 10" id="KW-1003">Cell membrane</keyword>
<comment type="similarity">
    <text evidence="10">Belongs to the PlsY family.</text>
</comment>
<evidence type="ECO:0000256" key="7">
    <source>
        <dbReference type="ARBA" id="ARBA00023136"/>
    </source>
</evidence>
<dbReference type="EMBL" id="CP035033">
    <property type="protein sequence ID" value="QAB16501.1"/>
    <property type="molecule type" value="Genomic_DNA"/>
</dbReference>
<keyword evidence="3 10" id="KW-0808">Transferase</keyword>
<evidence type="ECO:0000256" key="4">
    <source>
        <dbReference type="ARBA" id="ARBA00022692"/>
    </source>
</evidence>
<name>A0A410H6F2_9GAMM</name>
<keyword evidence="12" id="KW-1185">Reference proteome</keyword>
<sequence length="199" mass="21367">MQWLALLAAYGLGSISSAIIVCRLMGLGDPRQDGSGNPGATNVKRLYGSKPAAVTLLGDILKGFVPVVLANYAGWSPLLVILIGFASFIGHLYPVFFGFRGGKGVATMLGVMFGLSFPIGIAVAGTWLFVAKVLKISSLSALIATALAPMYIYFLSDAEMSWVGVTTLMTLILFWRHRSNIQRLLKGEEDLIKKKPKAD</sequence>
<dbReference type="HAMAP" id="MF_01043">
    <property type="entry name" value="PlsY"/>
    <property type="match status" value="1"/>
</dbReference>
<feature type="transmembrane region" description="Helical" evidence="10">
    <location>
        <begin position="79"/>
        <end position="99"/>
    </location>
</feature>
<evidence type="ECO:0000256" key="5">
    <source>
        <dbReference type="ARBA" id="ARBA00022989"/>
    </source>
</evidence>
<evidence type="ECO:0000256" key="9">
    <source>
        <dbReference type="ARBA" id="ARBA00023264"/>
    </source>
</evidence>
<comment type="subcellular location">
    <subcellularLocation>
        <location evidence="10">Cell membrane</location>
        <topology evidence="10">Multi-pass membrane protein</topology>
    </subcellularLocation>
</comment>
<keyword evidence="5 10" id="KW-1133">Transmembrane helix</keyword>
<evidence type="ECO:0000256" key="10">
    <source>
        <dbReference type="HAMAP-Rule" id="MF_01043"/>
    </source>
</evidence>
<feature type="transmembrane region" description="Helical" evidence="10">
    <location>
        <begin position="160"/>
        <end position="176"/>
    </location>
</feature>
<keyword evidence="11" id="KW-0012">Acyltransferase</keyword>
<evidence type="ECO:0000256" key="2">
    <source>
        <dbReference type="ARBA" id="ARBA00022516"/>
    </source>
</evidence>
<evidence type="ECO:0000256" key="8">
    <source>
        <dbReference type="ARBA" id="ARBA00023209"/>
    </source>
</evidence>
<dbReference type="GO" id="GO:0008654">
    <property type="term" value="P:phospholipid biosynthetic process"/>
    <property type="evidence" value="ECO:0007669"/>
    <property type="project" value="UniProtKB-UniRule"/>
</dbReference>
<keyword evidence="6 10" id="KW-0443">Lipid metabolism</keyword>
<gene>
    <name evidence="10 11" type="primary">plsY</name>
    <name evidence="11" type="ORF">EPV75_09990</name>
</gene>
<dbReference type="EC" id="2.3.1.275" evidence="10"/>
<dbReference type="NCBIfam" id="TIGR00023">
    <property type="entry name" value="glycerol-3-phosphate 1-O-acyltransferase PlsY"/>
    <property type="match status" value="1"/>
</dbReference>
<evidence type="ECO:0000256" key="6">
    <source>
        <dbReference type="ARBA" id="ARBA00023098"/>
    </source>
</evidence>
<keyword evidence="9 10" id="KW-1208">Phospholipid metabolism</keyword>
<keyword evidence="4 10" id="KW-0812">Transmembrane</keyword>
<evidence type="ECO:0000256" key="1">
    <source>
        <dbReference type="ARBA" id="ARBA00022475"/>
    </source>
</evidence>
<keyword evidence="7 10" id="KW-0472">Membrane</keyword>
<proteinExistence type="inferred from homology"/>
<dbReference type="SMART" id="SM01207">
    <property type="entry name" value="G3P_acyltransf"/>
    <property type="match status" value="1"/>
</dbReference>
<dbReference type="KEGG" id="htr:EPV75_09990"/>
<dbReference type="RefSeq" id="WP_029938754.1">
    <property type="nucleotide sequence ID" value="NZ_CP035033.1"/>
</dbReference>
<dbReference type="Proteomes" id="UP000285478">
    <property type="component" value="Chromosome"/>
</dbReference>
<comment type="function">
    <text evidence="10">Catalyzes the transfer of an acyl group from acyl-phosphate (acyl-PO(4)) to glycerol-3-phosphate (G3P) to form lysophosphatidic acid (LPA). This enzyme utilizes acyl-phosphate as fatty acyl donor, but not acyl-CoA or acyl-ACP.</text>
</comment>
<evidence type="ECO:0000313" key="11">
    <source>
        <dbReference type="EMBL" id="QAB16501.1"/>
    </source>
</evidence>
<dbReference type="AlphaFoldDB" id="A0A410H6F2"/>
<feature type="transmembrane region" description="Helical" evidence="10">
    <location>
        <begin position="136"/>
        <end position="154"/>
    </location>
</feature>
<dbReference type="GO" id="GO:0005886">
    <property type="term" value="C:plasma membrane"/>
    <property type="evidence" value="ECO:0007669"/>
    <property type="project" value="UniProtKB-SubCell"/>
</dbReference>
<protein>
    <recommendedName>
        <fullName evidence="10">Glycerol-3-phosphate acyltransferase</fullName>
    </recommendedName>
    <alternativeName>
        <fullName evidence="10">Acyl-PO4 G3P acyltransferase</fullName>
    </alternativeName>
    <alternativeName>
        <fullName evidence="10">Acyl-phosphate--glycerol-3-phosphate acyltransferase</fullName>
    </alternativeName>
    <alternativeName>
        <fullName evidence="10">G3P acyltransferase</fullName>
        <shortName evidence="10">GPAT</shortName>
        <ecNumber evidence="10">2.3.1.275</ecNumber>
    </alternativeName>
    <alternativeName>
        <fullName evidence="10">Lysophosphatidic acid synthase</fullName>
        <shortName evidence="10">LPA synthase</shortName>
    </alternativeName>
</protein>
<keyword evidence="2 10" id="KW-0444">Lipid biosynthesis</keyword>
<dbReference type="Pfam" id="PF02660">
    <property type="entry name" value="G3P_acyltransf"/>
    <property type="match status" value="1"/>
</dbReference>
<comment type="pathway">
    <text evidence="10">Lipid metabolism; phospholipid metabolism.</text>
</comment>
<organism evidence="11 12">
    <name type="scientific">Hydrogenovibrio thermophilus</name>
    <dbReference type="NCBI Taxonomy" id="265883"/>
    <lineage>
        <taxon>Bacteria</taxon>
        <taxon>Pseudomonadati</taxon>
        <taxon>Pseudomonadota</taxon>
        <taxon>Gammaproteobacteria</taxon>
        <taxon>Thiotrichales</taxon>
        <taxon>Piscirickettsiaceae</taxon>
        <taxon>Hydrogenovibrio</taxon>
    </lineage>
</organism>
<accession>A0A410H6F2</accession>
<dbReference type="PANTHER" id="PTHR30309:SF0">
    <property type="entry name" value="GLYCEROL-3-PHOSPHATE ACYLTRANSFERASE-RELATED"/>
    <property type="match status" value="1"/>
</dbReference>
<comment type="catalytic activity">
    <reaction evidence="10">
        <text>an acyl phosphate + sn-glycerol 3-phosphate = a 1-acyl-sn-glycero-3-phosphate + phosphate</text>
        <dbReference type="Rhea" id="RHEA:34075"/>
        <dbReference type="ChEBI" id="CHEBI:43474"/>
        <dbReference type="ChEBI" id="CHEBI:57597"/>
        <dbReference type="ChEBI" id="CHEBI:57970"/>
        <dbReference type="ChEBI" id="CHEBI:59918"/>
        <dbReference type="EC" id="2.3.1.275"/>
    </reaction>
</comment>
<dbReference type="InterPro" id="IPR003811">
    <property type="entry name" value="G3P_acylTferase_PlsY"/>
</dbReference>
<dbReference type="UniPathway" id="UPA00085"/>
<feature type="transmembrane region" description="Helical" evidence="10">
    <location>
        <begin position="52"/>
        <end position="72"/>
    </location>
</feature>
<reference evidence="11 12" key="1">
    <citation type="journal article" date="2018" name="Environ. Microbiol.">
        <title>Genomes of ubiquitous marine and hypersaline Hydrogenovibrio, Thiomicrorhabdus and Thiomicrospira spp. encode a diversity of mechanisms to sustain chemolithoautotrophy in heterogeneous environments.</title>
        <authorList>
            <person name="Scott K.M."/>
            <person name="Williams J."/>
            <person name="Porter C.M.B."/>
            <person name="Russel S."/>
            <person name="Harmer T.L."/>
            <person name="Paul J.H."/>
            <person name="Antonen K.M."/>
            <person name="Bridges M.K."/>
            <person name="Camper G.J."/>
            <person name="Campla C.K."/>
            <person name="Casella L.G."/>
            <person name="Chase E."/>
            <person name="Conrad J.W."/>
            <person name="Cruz M.C."/>
            <person name="Dunlap D.S."/>
            <person name="Duran L."/>
            <person name="Fahsbender E.M."/>
            <person name="Goldsmith D.B."/>
            <person name="Keeley R.F."/>
            <person name="Kondoff M.R."/>
            <person name="Kussy B.I."/>
            <person name="Lane M.K."/>
            <person name="Lawler S."/>
            <person name="Leigh B.A."/>
            <person name="Lewis C."/>
            <person name="Lostal L.M."/>
            <person name="Marking D."/>
            <person name="Mancera P.A."/>
            <person name="McClenthan E.C."/>
            <person name="McIntyre E.A."/>
            <person name="Mine J.A."/>
            <person name="Modi S."/>
            <person name="Moore B.D."/>
            <person name="Morgan W.A."/>
            <person name="Nelson K.M."/>
            <person name="Nguyen K.N."/>
            <person name="Ogburn N."/>
            <person name="Parrino D.G."/>
            <person name="Pedapudi A.D."/>
            <person name="Pelham R.P."/>
            <person name="Preece A.M."/>
            <person name="Rampersad E.A."/>
            <person name="Richardson J.C."/>
            <person name="Rodgers C.M."/>
            <person name="Schaffer B.L."/>
            <person name="Sheridan N.E."/>
            <person name="Solone M.R."/>
            <person name="Staley Z.R."/>
            <person name="Tabuchi M."/>
            <person name="Waide R.J."/>
            <person name="Wanjugi P.W."/>
            <person name="Young S."/>
            <person name="Clum A."/>
            <person name="Daum C."/>
            <person name="Huntemann M."/>
            <person name="Ivanova N."/>
            <person name="Kyrpides N."/>
            <person name="Mikhailova N."/>
            <person name="Palaniappan K."/>
            <person name="Pillay M."/>
            <person name="Reddy T.B.K."/>
            <person name="Shapiro N."/>
            <person name="Stamatis D."/>
            <person name="Varghese N."/>
            <person name="Woyke T."/>
            <person name="Boden R."/>
            <person name="Freyermuth S.K."/>
            <person name="Kerfeld C.A."/>
        </authorList>
    </citation>
    <scope>NUCLEOTIDE SEQUENCE [LARGE SCALE GENOMIC DNA]</scope>
    <source>
        <strain evidence="11 12">JR-2</strain>
    </source>
</reference>
<comment type="subunit">
    <text evidence="10">Probably interacts with PlsX.</text>
</comment>
<feature type="transmembrane region" description="Helical" evidence="10">
    <location>
        <begin position="105"/>
        <end position="129"/>
    </location>
</feature>